<sequence length="343" mass="37953">MGQVPSCQMMRAHAESSRKRNPSGQASSHQKRKQGDPEVVEVDPLSFSLPAIQELSSIDELLKEGYEDQGRGVGQFEGVPEGQALLTFDPPWVECADLPTAEAPRLEDGMRQAVQAVNSFMTGCMDLERQLASARRKVASEAGKVREAEARLQALEEDKRRLEEDISRMRGEFEVGVQRYLRSSEFALGINDVMDLAMERGARKVIMEIEASRRKNENIQPILDKYANREMKGKTSAVRLRRKARKHFRDMNFALLPIMQQIAETCPSISKPEDILDIPGSPSFVFQMPRGTQTPPRKPPGPDEEPETVGHAPPTKGHNSGSRGGGGTSTDSNTNNGDKVNDA</sequence>
<name>A0AAV1C4Y7_OLDCO</name>
<evidence type="ECO:0000256" key="2">
    <source>
        <dbReference type="SAM" id="MobiDB-lite"/>
    </source>
</evidence>
<evidence type="ECO:0000313" key="3">
    <source>
        <dbReference type="EMBL" id="CAI9089925.1"/>
    </source>
</evidence>
<protein>
    <submittedName>
        <fullName evidence="3">OLC1v1024578C1</fullName>
    </submittedName>
</protein>
<evidence type="ECO:0000256" key="1">
    <source>
        <dbReference type="SAM" id="Coils"/>
    </source>
</evidence>
<gene>
    <name evidence="3" type="ORF">OLC1_LOCUS2182</name>
</gene>
<feature type="coiled-coil region" evidence="1">
    <location>
        <begin position="124"/>
        <end position="172"/>
    </location>
</feature>
<reference evidence="3" key="1">
    <citation type="submission" date="2023-03" db="EMBL/GenBank/DDBJ databases">
        <authorList>
            <person name="Julca I."/>
        </authorList>
    </citation>
    <scope>NUCLEOTIDE SEQUENCE</scope>
</reference>
<accession>A0AAV1C4Y7</accession>
<evidence type="ECO:0000313" key="4">
    <source>
        <dbReference type="Proteomes" id="UP001161247"/>
    </source>
</evidence>
<keyword evidence="4" id="KW-1185">Reference proteome</keyword>
<organism evidence="3 4">
    <name type="scientific">Oldenlandia corymbosa var. corymbosa</name>
    <dbReference type="NCBI Taxonomy" id="529605"/>
    <lineage>
        <taxon>Eukaryota</taxon>
        <taxon>Viridiplantae</taxon>
        <taxon>Streptophyta</taxon>
        <taxon>Embryophyta</taxon>
        <taxon>Tracheophyta</taxon>
        <taxon>Spermatophyta</taxon>
        <taxon>Magnoliopsida</taxon>
        <taxon>eudicotyledons</taxon>
        <taxon>Gunneridae</taxon>
        <taxon>Pentapetalae</taxon>
        <taxon>asterids</taxon>
        <taxon>lamiids</taxon>
        <taxon>Gentianales</taxon>
        <taxon>Rubiaceae</taxon>
        <taxon>Rubioideae</taxon>
        <taxon>Spermacoceae</taxon>
        <taxon>Hedyotis-Oldenlandia complex</taxon>
        <taxon>Oldenlandia</taxon>
    </lineage>
</organism>
<dbReference type="EMBL" id="OX459118">
    <property type="protein sequence ID" value="CAI9089925.1"/>
    <property type="molecule type" value="Genomic_DNA"/>
</dbReference>
<dbReference type="Proteomes" id="UP001161247">
    <property type="component" value="Chromosome 1"/>
</dbReference>
<dbReference type="AlphaFoldDB" id="A0AAV1C4Y7"/>
<feature type="region of interest" description="Disordered" evidence="2">
    <location>
        <begin position="270"/>
        <end position="343"/>
    </location>
</feature>
<feature type="region of interest" description="Disordered" evidence="2">
    <location>
        <begin position="1"/>
        <end position="41"/>
    </location>
</feature>
<keyword evidence="1" id="KW-0175">Coiled coil</keyword>
<proteinExistence type="predicted"/>